<dbReference type="PANTHER" id="PTHR43394:SF1">
    <property type="entry name" value="ATP-BINDING CASSETTE SUB-FAMILY B MEMBER 10, MITOCHONDRIAL"/>
    <property type="match status" value="1"/>
</dbReference>
<dbReference type="SUPFAM" id="SSF52540">
    <property type="entry name" value="P-loop containing nucleoside triphosphate hydrolases"/>
    <property type="match status" value="1"/>
</dbReference>
<dbReference type="InterPro" id="IPR027417">
    <property type="entry name" value="P-loop_NTPase"/>
</dbReference>
<feature type="transmembrane region" description="Helical" evidence="8">
    <location>
        <begin position="151"/>
        <end position="171"/>
    </location>
</feature>
<evidence type="ECO:0000259" key="10">
    <source>
        <dbReference type="PROSITE" id="PS50929"/>
    </source>
</evidence>
<feature type="domain" description="ABC transporter" evidence="9">
    <location>
        <begin position="352"/>
        <end position="586"/>
    </location>
</feature>
<gene>
    <name evidence="11" type="ORF">EV146_10387</name>
</gene>
<evidence type="ECO:0000256" key="6">
    <source>
        <dbReference type="ARBA" id="ARBA00022989"/>
    </source>
</evidence>
<keyword evidence="3 8" id="KW-0812">Transmembrane</keyword>
<accession>A0A4R2BI39</accession>
<organism evidence="11 12">
    <name type="scientific">Mesobacillus foraminis</name>
    <dbReference type="NCBI Taxonomy" id="279826"/>
    <lineage>
        <taxon>Bacteria</taxon>
        <taxon>Bacillati</taxon>
        <taxon>Bacillota</taxon>
        <taxon>Bacilli</taxon>
        <taxon>Bacillales</taxon>
        <taxon>Bacillaceae</taxon>
        <taxon>Mesobacillus</taxon>
    </lineage>
</organism>
<keyword evidence="7 8" id="KW-0472">Membrane</keyword>
<dbReference type="Proteomes" id="UP000295689">
    <property type="component" value="Unassembled WGS sequence"/>
</dbReference>
<keyword evidence="4" id="KW-0547">Nucleotide-binding</keyword>
<dbReference type="AlphaFoldDB" id="A0A4R2BI39"/>
<evidence type="ECO:0000256" key="5">
    <source>
        <dbReference type="ARBA" id="ARBA00022840"/>
    </source>
</evidence>
<keyword evidence="2" id="KW-0813">Transport</keyword>
<dbReference type="EMBL" id="SLVV01000003">
    <property type="protein sequence ID" value="TCN26566.1"/>
    <property type="molecule type" value="Genomic_DNA"/>
</dbReference>
<protein>
    <submittedName>
        <fullName evidence="11">ATP-binding cassette subfamily B protein</fullName>
    </submittedName>
</protein>
<keyword evidence="6 8" id="KW-1133">Transmembrane helix</keyword>
<dbReference type="InterPro" id="IPR039421">
    <property type="entry name" value="Type_1_exporter"/>
</dbReference>
<dbReference type="SMART" id="SM00382">
    <property type="entry name" value="AAA"/>
    <property type="match status" value="1"/>
</dbReference>
<dbReference type="PROSITE" id="PS00211">
    <property type="entry name" value="ABC_TRANSPORTER_1"/>
    <property type="match status" value="1"/>
</dbReference>
<feature type="domain" description="ABC transmembrane type-1" evidence="10">
    <location>
        <begin position="36"/>
        <end position="318"/>
    </location>
</feature>
<dbReference type="GO" id="GO:0015421">
    <property type="term" value="F:ABC-type oligopeptide transporter activity"/>
    <property type="evidence" value="ECO:0007669"/>
    <property type="project" value="TreeGrafter"/>
</dbReference>
<dbReference type="GO" id="GO:0005886">
    <property type="term" value="C:plasma membrane"/>
    <property type="evidence" value="ECO:0007669"/>
    <property type="project" value="UniProtKB-SubCell"/>
</dbReference>
<dbReference type="GO" id="GO:0005524">
    <property type="term" value="F:ATP binding"/>
    <property type="evidence" value="ECO:0007669"/>
    <property type="project" value="UniProtKB-KW"/>
</dbReference>
<evidence type="ECO:0000256" key="7">
    <source>
        <dbReference type="ARBA" id="ARBA00023136"/>
    </source>
</evidence>
<dbReference type="InterPro" id="IPR017871">
    <property type="entry name" value="ABC_transporter-like_CS"/>
</dbReference>
<evidence type="ECO:0000256" key="4">
    <source>
        <dbReference type="ARBA" id="ARBA00022741"/>
    </source>
</evidence>
<dbReference type="InterPro" id="IPR003593">
    <property type="entry name" value="AAA+_ATPase"/>
</dbReference>
<dbReference type="GO" id="GO:0016887">
    <property type="term" value="F:ATP hydrolysis activity"/>
    <property type="evidence" value="ECO:0007669"/>
    <property type="project" value="InterPro"/>
</dbReference>
<comment type="subcellular location">
    <subcellularLocation>
        <location evidence="1">Cell membrane</location>
        <topology evidence="1">Multi-pass membrane protein</topology>
    </subcellularLocation>
</comment>
<evidence type="ECO:0000313" key="11">
    <source>
        <dbReference type="EMBL" id="TCN26566.1"/>
    </source>
</evidence>
<dbReference type="Gene3D" id="3.40.50.300">
    <property type="entry name" value="P-loop containing nucleotide triphosphate hydrolases"/>
    <property type="match status" value="1"/>
</dbReference>
<dbReference type="InterPro" id="IPR011527">
    <property type="entry name" value="ABC1_TM_dom"/>
</dbReference>
<evidence type="ECO:0000256" key="2">
    <source>
        <dbReference type="ARBA" id="ARBA00022448"/>
    </source>
</evidence>
<keyword evidence="12" id="KW-1185">Reference proteome</keyword>
<evidence type="ECO:0000256" key="1">
    <source>
        <dbReference type="ARBA" id="ARBA00004651"/>
    </source>
</evidence>
<keyword evidence="5 11" id="KW-0067">ATP-binding</keyword>
<feature type="transmembrane region" description="Helical" evidence="8">
    <location>
        <begin position="31"/>
        <end position="51"/>
    </location>
</feature>
<dbReference type="PROSITE" id="PS50893">
    <property type="entry name" value="ABC_TRANSPORTER_2"/>
    <property type="match status" value="1"/>
</dbReference>
<dbReference type="InterPro" id="IPR003439">
    <property type="entry name" value="ABC_transporter-like_ATP-bd"/>
</dbReference>
<evidence type="ECO:0000259" key="9">
    <source>
        <dbReference type="PROSITE" id="PS50893"/>
    </source>
</evidence>
<dbReference type="InterPro" id="IPR036640">
    <property type="entry name" value="ABC1_TM_sf"/>
</dbReference>
<dbReference type="PANTHER" id="PTHR43394">
    <property type="entry name" value="ATP-DEPENDENT PERMEASE MDL1, MITOCHONDRIAL"/>
    <property type="match status" value="1"/>
</dbReference>
<feature type="transmembrane region" description="Helical" evidence="8">
    <location>
        <begin position="257"/>
        <end position="276"/>
    </location>
</feature>
<feature type="transmembrane region" description="Helical" evidence="8">
    <location>
        <begin position="177"/>
        <end position="193"/>
    </location>
</feature>
<dbReference type="PROSITE" id="PS50929">
    <property type="entry name" value="ABC_TM1F"/>
    <property type="match status" value="1"/>
</dbReference>
<dbReference type="CDD" id="cd18545">
    <property type="entry name" value="ABC_6TM_YknV_like"/>
    <property type="match status" value="1"/>
</dbReference>
<evidence type="ECO:0000256" key="8">
    <source>
        <dbReference type="SAM" id="Phobius"/>
    </source>
</evidence>
<dbReference type="RefSeq" id="WP_132002881.1">
    <property type="nucleotide sequence ID" value="NZ_JABUHM010000002.1"/>
</dbReference>
<proteinExistence type="predicted"/>
<reference evidence="11 12" key="1">
    <citation type="journal article" date="2015" name="Stand. Genomic Sci.">
        <title>Genomic Encyclopedia of Bacterial and Archaeal Type Strains, Phase III: the genomes of soil and plant-associated and newly described type strains.</title>
        <authorList>
            <person name="Whitman W.B."/>
            <person name="Woyke T."/>
            <person name="Klenk H.P."/>
            <person name="Zhou Y."/>
            <person name="Lilburn T.G."/>
            <person name="Beck B.J."/>
            <person name="De Vos P."/>
            <person name="Vandamme P."/>
            <person name="Eisen J.A."/>
            <person name="Garrity G."/>
            <person name="Hugenholtz P."/>
            <person name="Kyrpides N.C."/>
        </authorList>
    </citation>
    <scope>NUCLEOTIDE SEQUENCE [LARGE SCALE GENOMIC DNA]</scope>
    <source>
        <strain evidence="11 12">CV53</strain>
    </source>
</reference>
<dbReference type="Pfam" id="PF00664">
    <property type="entry name" value="ABC_membrane"/>
    <property type="match status" value="1"/>
</dbReference>
<dbReference type="FunFam" id="3.40.50.300:FF:000287">
    <property type="entry name" value="Multidrug ABC transporter ATP-binding protein"/>
    <property type="match status" value="1"/>
</dbReference>
<sequence>MARNKFDVDEELESPFNPQHFKRMLTYIAPYRNRIIITVILMLVASGANLIGPFLIKQAIDTEIPDGDVSGLTLLAGIYLAALIVTGICMKFRIRIMSEIGQSIIKAIRKDLFENLQKLSFSFYDSRPHGKILVRVVNYVNSLSDLLSNGIINLITDLFSIAVIVGFMLAIDVKLTLYAMAGFPVLAGIIFIIKNAQRRAWQKLSNKQSNLNAYIHESINGIKITQAFVREEENKQIFEEVSDSYRGSWMKAVRIQFLLWPSIENISVLTVSLVYIVGISSIANGGVTVGSLVAFIGYIWMFWAPLANIGNFYNAIINAMAYLERIFETIDEKPEVVSDPNAAELKPIKGKVTFDDVTFAYEEGSPILKNVSIDVKPGETVALVGATGSGKTTIVSLLSRFYNVTDGQIKIDGVDISTVTIPSLRKQMGIMLQDPFIFSGTIMDNIRYGRLDATDEEVIEAAKTVQAHDFISSLKDGYETEVNERGTRLSSGQRQLISFARALLADPKILVLDEATSSIDTETELAMQKGMEHLLEGRTSFIIAHRLSTIQNADKILFIDNGKIIEEGTHTELLARKGPYYKLYRSQSHSLAAG</sequence>
<name>A0A4R2BI39_9BACI</name>
<feature type="transmembrane region" description="Helical" evidence="8">
    <location>
        <begin position="71"/>
        <end position="90"/>
    </location>
</feature>
<evidence type="ECO:0000313" key="12">
    <source>
        <dbReference type="Proteomes" id="UP000295689"/>
    </source>
</evidence>
<comment type="caution">
    <text evidence="11">The sequence shown here is derived from an EMBL/GenBank/DDBJ whole genome shotgun (WGS) entry which is preliminary data.</text>
</comment>
<dbReference type="SUPFAM" id="SSF90123">
    <property type="entry name" value="ABC transporter transmembrane region"/>
    <property type="match status" value="1"/>
</dbReference>
<dbReference type="Gene3D" id="1.20.1560.10">
    <property type="entry name" value="ABC transporter type 1, transmembrane domain"/>
    <property type="match status" value="1"/>
</dbReference>
<evidence type="ECO:0000256" key="3">
    <source>
        <dbReference type="ARBA" id="ARBA00022692"/>
    </source>
</evidence>
<dbReference type="Pfam" id="PF00005">
    <property type="entry name" value="ABC_tran"/>
    <property type="match status" value="1"/>
</dbReference>